<proteinExistence type="predicted"/>
<accession>A0ABS1UDL1</accession>
<reference evidence="1 2" key="1">
    <citation type="submission" date="2021-01" db="EMBL/GenBank/DDBJ databases">
        <title>Belnapia mucosa sp. nov. and Belnapia arida sp. nov., isolated from the Tabernas Desert (Almeria, Spain).</title>
        <authorList>
            <person name="Molina-Menor E."/>
            <person name="Vidal-Verdu A."/>
            <person name="Calonge A."/>
            <person name="Satari L."/>
            <person name="Pereto J."/>
            <person name="Porcar M."/>
        </authorList>
    </citation>
    <scope>NUCLEOTIDE SEQUENCE [LARGE SCALE GENOMIC DNA]</scope>
    <source>
        <strain evidence="1 2">T18</strain>
    </source>
</reference>
<organism evidence="1 2">
    <name type="scientific">Belnapia arida</name>
    <dbReference type="NCBI Taxonomy" id="2804533"/>
    <lineage>
        <taxon>Bacteria</taxon>
        <taxon>Pseudomonadati</taxon>
        <taxon>Pseudomonadota</taxon>
        <taxon>Alphaproteobacteria</taxon>
        <taxon>Acetobacterales</taxon>
        <taxon>Roseomonadaceae</taxon>
        <taxon>Belnapia</taxon>
    </lineage>
</organism>
<gene>
    <name evidence="1" type="ORF">JMJ56_32970</name>
</gene>
<dbReference type="EMBL" id="JAETWB010000126">
    <property type="protein sequence ID" value="MBL6082768.1"/>
    <property type="molecule type" value="Genomic_DNA"/>
</dbReference>
<protein>
    <submittedName>
        <fullName evidence="1">Uncharacterized protein</fullName>
    </submittedName>
</protein>
<sequence length="81" mass="9056">MNAEVYARMLFAALEYVSWQPANGAEAEDGKLSTPELIGLLVGVHNELDWAWNGPTDMLDEEVLADLRTLGWEPEKRDKPA</sequence>
<evidence type="ECO:0000313" key="1">
    <source>
        <dbReference type="EMBL" id="MBL6082768.1"/>
    </source>
</evidence>
<name>A0ABS1UDL1_9PROT</name>
<dbReference type="Proteomes" id="UP000660885">
    <property type="component" value="Unassembled WGS sequence"/>
</dbReference>
<comment type="caution">
    <text evidence="1">The sequence shown here is derived from an EMBL/GenBank/DDBJ whole genome shotgun (WGS) entry which is preliminary data.</text>
</comment>
<keyword evidence="2" id="KW-1185">Reference proteome</keyword>
<evidence type="ECO:0000313" key="2">
    <source>
        <dbReference type="Proteomes" id="UP000660885"/>
    </source>
</evidence>